<protein>
    <submittedName>
        <fullName evidence="1">Uncharacterized protein</fullName>
    </submittedName>
</protein>
<evidence type="ECO:0000313" key="1">
    <source>
        <dbReference type="EMBL" id="OGM91173.1"/>
    </source>
</evidence>
<dbReference type="AlphaFoldDB" id="A0A1F8DRB6"/>
<comment type="caution">
    <text evidence="1">The sequence shown here is derived from an EMBL/GenBank/DDBJ whole genome shotgun (WGS) entry which is preliminary data.</text>
</comment>
<reference evidence="1 2" key="1">
    <citation type="journal article" date="2016" name="Nat. Commun.">
        <title>Thousands of microbial genomes shed light on interconnected biogeochemical processes in an aquifer system.</title>
        <authorList>
            <person name="Anantharaman K."/>
            <person name="Brown C.T."/>
            <person name="Hug L.A."/>
            <person name="Sharon I."/>
            <person name="Castelle C.J."/>
            <person name="Probst A.J."/>
            <person name="Thomas B.C."/>
            <person name="Singh A."/>
            <person name="Wilkins M.J."/>
            <person name="Karaoz U."/>
            <person name="Brodie E.L."/>
            <person name="Williams K.H."/>
            <person name="Hubbard S.S."/>
            <person name="Banfield J.F."/>
        </authorList>
    </citation>
    <scope>NUCLEOTIDE SEQUENCE [LARGE SCALE GENOMIC DNA]</scope>
</reference>
<proteinExistence type="predicted"/>
<organism evidence="1 2">
    <name type="scientific">Candidatus Wolfebacteria bacterium RIFCSPHIGHO2_01_FULL_48_22</name>
    <dbReference type="NCBI Taxonomy" id="1802555"/>
    <lineage>
        <taxon>Bacteria</taxon>
        <taxon>Candidatus Wolfeibacteriota</taxon>
    </lineage>
</organism>
<accession>A0A1F8DRB6</accession>
<gene>
    <name evidence="1" type="ORF">A2755_02075</name>
</gene>
<dbReference type="Proteomes" id="UP000177029">
    <property type="component" value="Unassembled WGS sequence"/>
</dbReference>
<name>A0A1F8DRB6_9BACT</name>
<sequence length="88" mass="10010">MLRECTIEELPNTQITLVKKFFGKFTGTAPHTGDVVETKVYFVDMEGDFVPAAEISESRFFTHFDCVNEKLSDATRKIADELKKNGYL</sequence>
<dbReference type="EMBL" id="MGIP01000011">
    <property type="protein sequence ID" value="OGM91173.1"/>
    <property type="molecule type" value="Genomic_DNA"/>
</dbReference>
<evidence type="ECO:0000313" key="2">
    <source>
        <dbReference type="Proteomes" id="UP000177029"/>
    </source>
</evidence>